<keyword evidence="2" id="KW-0489">Methyltransferase</keyword>
<comment type="caution">
    <text evidence="2">The sequence shown here is derived from an EMBL/GenBank/DDBJ whole genome shotgun (WGS) entry which is preliminary data.</text>
</comment>
<name>A0A6L2N2E3_TANCI</name>
<feature type="domain" description="JmjC" evidence="1">
    <location>
        <begin position="111"/>
        <end position="352"/>
    </location>
</feature>
<dbReference type="SMART" id="SM00558">
    <property type="entry name" value="JmjC"/>
    <property type="match status" value="1"/>
</dbReference>
<proteinExistence type="predicted"/>
<dbReference type="InterPro" id="IPR003347">
    <property type="entry name" value="JmjC_dom"/>
</dbReference>
<dbReference type="Gene3D" id="2.60.120.650">
    <property type="entry name" value="Cupin"/>
    <property type="match status" value="1"/>
</dbReference>
<dbReference type="Pfam" id="PF02373">
    <property type="entry name" value="JmjC"/>
    <property type="match status" value="1"/>
</dbReference>
<reference evidence="2" key="1">
    <citation type="journal article" date="2019" name="Sci. Rep.">
        <title>Draft genome of Tanacetum cinerariifolium, the natural source of mosquito coil.</title>
        <authorList>
            <person name="Yamashiro T."/>
            <person name="Shiraishi A."/>
            <person name="Satake H."/>
            <person name="Nakayama K."/>
        </authorList>
    </citation>
    <scope>NUCLEOTIDE SEQUENCE</scope>
</reference>
<dbReference type="PANTHER" id="PTHR10694">
    <property type="entry name" value="LYSINE-SPECIFIC DEMETHYLASE"/>
    <property type="match status" value="1"/>
</dbReference>
<evidence type="ECO:0000259" key="1">
    <source>
        <dbReference type="PROSITE" id="PS51184"/>
    </source>
</evidence>
<gene>
    <name evidence="2" type="ORF">Tci_052349</name>
</gene>
<protein>
    <submittedName>
        <fullName evidence="2">Lysine-specific demethylase JMJ18</fullName>
    </submittedName>
</protein>
<dbReference type="GO" id="GO:0010468">
    <property type="term" value="P:regulation of gene expression"/>
    <property type="evidence" value="ECO:0007669"/>
    <property type="project" value="TreeGrafter"/>
</dbReference>
<dbReference type="GO" id="GO:0032259">
    <property type="term" value="P:methylation"/>
    <property type="evidence" value="ECO:0007669"/>
    <property type="project" value="UniProtKB-KW"/>
</dbReference>
<organism evidence="2">
    <name type="scientific">Tanacetum cinerariifolium</name>
    <name type="common">Dalmatian daisy</name>
    <name type="synonym">Chrysanthemum cinerariifolium</name>
    <dbReference type="NCBI Taxonomy" id="118510"/>
    <lineage>
        <taxon>Eukaryota</taxon>
        <taxon>Viridiplantae</taxon>
        <taxon>Streptophyta</taxon>
        <taxon>Embryophyta</taxon>
        <taxon>Tracheophyta</taxon>
        <taxon>Spermatophyta</taxon>
        <taxon>Magnoliopsida</taxon>
        <taxon>eudicotyledons</taxon>
        <taxon>Gunneridae</taxon>
        <taxon>Pentapetalae</taxon>
        <taxon>asterids</taxon>
        <taxon>campanulids</taxon>
        <taxon>Asterales</taxon>
        <taxon>Asteraceae</taxon>
        <taxon>Asteroideae</taxon>
        <taxon>Anthemideae</taxon>
        <taxon>Anthemidinae</taxon>
        <taxon>Tanacetum</taxon>
    </lineage>
</organism>
<sequence>MPSMTPDQYISITTCVSSTSITQHSIIKSPISKKYTTTILSFPTITTTITILSIPRISRITTTTTFPTRTTATKNITPTVDLDDDEEDEVASSSRILQRWKPEEEKEAMRVLSRLEAKGFIFPSNLKVVDATSPLSNDTHSDTIELADASHSDSSESGDSEGIVEQVLGTCCAHNCGQGRKLAGGASTTCSQSQESMHTQKQVDAMFEAQNKMIAAQHRMITAQSLQFSTLVRALIKSGFPVPDSLVPGNVHEGNEEKDGEDENDKNLKIQLVIYQKYDPLQNRMVTQLSPKVLKSEGVPVYRAAQHSGEFIVTFPRAYHAGFNCGFKCAETVNVAPVDWIQHGQGAVELYRDQRCKTSISHDKLQLASAREAVKALWELKTFDFE</sequence>
<dbReference type="GO" id="GO:0034647">
    <property type="term" value="F:histone H3K4me/H3K4me2/H3K4me3 demethylase activity"/>
    <property type="evidence" value="ECO:0007669"/>
    <property type="project" value="TreeGrafter"/>
</dbReference>
<dbReference type="AlphaFoldDB" id="A0A6L2N2E3"/>
<dbReference type="PANTHER" id="PTHR10694:SF105">
    <property type="entry name" value="LYSINE-SPECIFIC DEMETHYLASE JMJ14"/>
    <property type="match status" value="1"/>
</dbReference>
<accession>A0A6L2N2E3</accession>
<dbReference type="SUPFAM" id="SSF51197">
    <property type="entry name" value="Clavaminate synthase-like"/>
    <property type="match status" value="1"/>
</dbReference>
<dbReference type="GO" id="GO:0005634">
    <property type="term" value="C:nucleus"/>
    <property type="evidence" value="ECO:0007669"/>
    <property type="project" value="TreeGrafter"/>
</dbReference>
<evidence type="ECO:0000313" key="2">
    <source>
        <dbReference type="EMBL" id="GEU80371.1"/>
    </source>
</evidence>
<dbReference type="PROSITE" id="PS51184">
    <property type="entry name" value="JMJC"/>
    <property type="match status" value="1"/>
</dbReference>
<dbReference type="GO" id="GO:0008168">
    <property type="term" value="F:methyltransferase activity"/>
    <property type="evidence" value="ECO:0007669"/>
    <property type="project" value="UniProtKB-KW"/>
</dbReference>
<keyword evidence="2" id="KW-0808">Transferase</keyword>
<dbReference type="EMBL" id="BKCJ010008065">
    <property type="protein sequence ID" value="GEU80371.1"/>
    <property type="molecule type" value="Genomic_DNA"/>
</dbReference>
<dbReference type="GO" id="GO:0000785">
    <property type="term" value="C:chromatin"/>
    <property type="evidence" value="ECO:0007669"/>
    <property type="project" value="TreeGrafter"/>
</dbReference>